<evidence type="ECO:0000313" key="2">
    <source>
        <dbReference type="EMBL" id="QLG71696.1"/>
    </source>
</evidence>
<reference evidence="2 3" key="1">
    <citation type="submission" date="2020-07" db="EMBL/GenBank/DDBJ databases">
        <title>The yeast mating-type switching endonuclease HO is a domesticated member of an unorthodox homing genetic element family.</title>
        <authorList>
            <person name="Coughlan A.Y."/>
            <person name="Lombardi L."/>
            <person name="Braun-Galleani S."/>
            <person name="Martos A.R."/>
            <person name="Galeote V."/>
            <person name="Bigey F."/>
            <person name="Dequin S."/>
            <person name="Byrne K.P."/>
            <person name="Wolfe K.H."/>
        </authorList>
    </citation>
    <scope>NUCLEOTIDE SEQUENCE [LARGE SCALE GENOMIC DNA]</scope>
    <source>
        <strain evidence="2 3">NRRL Y-6702</strain>
    </source>
</reference>
<dbReference type="InterPro" id="IPR006735">
    <property type="entry name" value="Rtf2"/>
</dbReference>
<evidence type="ECO:0000256" key="1">
    <source>
        <dbReference type="SAM" id="MobiDB-lite"/>
    </source>
</evidence>
<dbReference type="PANTHER" id="PTHR12775:SF0">
    <property type="entry name" value="REPLICATION TERMINATION FACTOR 2"/>
    <property type="match status" value="1"/>
</dbReference>
<protein>
    <recommendedName>
        <fullName evidence="4">Replication termination factor 2</fullName>
    </recommendedName>
</protein>
<dbReference type="GO" id="GO:0005634">
    <property type="term" value="C:nucleus"/>
    <property type="evidence" value="ECO:0007669"/>
    <property type="project" value="TreeGrafter"/>
</dbReference>
<evidence type="ECO:0000313" key="3">
    <source>
        <dbReference type="Proteomes" id="UP000509704"/>
    </source>
</evidence>
<accession>A0A7H9AZP5</accession>
<keyword evidence="3" id="KW-1185">Reference proteome</keyword>
<dbReference type="AlphaFoldDB" id="A0A7H9AZP5"/>
<dbReference type="OrthoDB" id="247013at2759"/>
<dbReference type="RefSeq" id="XP_037143424.1">
    <property type="nucleotide sequence ID" value="XM_037287529.1"/>
</dbReference>
<sequence length="230" mass="26218">MGNDGGSFNKVKKLNIGPAEGTNTAKDDNIERFAVDSKWKYCKLSNKRLQLPIVSDYKGNLFNKEAILEWLLTPGREDYSNDQIKNFSHIKKLDDVIELRNLKEIESTDEGHNSGSTIVCEYGEGVFGKSVTQFIYLATCDDVLPVKALDLVNKKICPKCGIPYQTLDVIMIYPPGLNDVKRLEDRHEMLRKANKHHNGRKKKLKRKRESKNGRLSQLVKNRKVTPDSLK</sequence>
<name>A0A7H9AZP5_ZYGMR</name>
<feature type="compositionally biased region" description="Basic residues" evidence="1">
    <location>
        <begin position="192"/>
        <end position="209"/>
    </location>
</feature>
<dbReference type="GO" id="GO:0006274">
    <property type="term" value="P:DNA replication termination"/>
    <property type="evidence" value="ECO:0007669"/>
    <property type="project" value="TreeGrafter"/>
</dbReference>
<feature type="region of interest" description="Disordered" evidence="1">
    <location>
        <begin position="192"/>
        <end position="230"/>
    </location>
</feature>
<dbReference type="PANTHER" id="PTHR12775">
    <property type="entry name" value="PROTEIN C20ORF43 HOMOLOG"/>
    <property type="match status" value="1"/>
</dbReference>
<gene>
    <name evidence="2" type="ORF">HG535_0C00450</name>
</gene>
<dbReference type="Pfam" id="PF04641">
    <property type="entry name" value="Rtf2"/>
    <property type="match status" value="1"/>
</dbReference>
<organism evidence="2 3">
    <name type="scientific">Zygotorulaspora mrakii</name>
    <name type="common">Zygosaccharomyces mrakii</name>
    <dbReference type="NCBI Taxonomy" id="42260"/>
    <lineage>
        <taxon>Eukaryota</taxon>
        <taxon>Fungi</taxon>
        <taxon>Dikarya</taxon>
        <taxon>Ascomycota</taxon>
        <taxon>Saccharomycotina</taxon>
        <taxon>Saccharomycetes</taxon>
        <taxon>Saccharomycetales</taxon>
        <taxon>Saccharomycetaceae</taxon>
        <taxon>Zygotorulaspora</taxon>
    </lineage>
</organism>
<proteinExistence type="predicted"/>
<dbReference type="Proteomes" id="UP000509704">
    <property type="component" value="Chromosome 3"/>
</dbReference>
<dbReference type="EMBL" id="CP058606">
    <property type="protein sequence ID" value="QLG71696.1"/>
    <property type="molecule type" value="Genomic_DNA"/>
</dbReference>
<dbReference type="KEGG" id="zmk:HG535_0C00450"/>
<dbReference type="GeneID" id="59235392"/>
<evidence type="ECO:0008006" key="4">
    <source>
        <dbReference type="Google" id="ProtNLM"/>
    </source>
</evidence>